<dbReference type="Gene3D" id="1.10.10.2830">
    <property type="match status" value="1"/>
</dbReference>
<dbReference type="SUPFAM" id="SSF109709">
    <property type="entry name" value="KorB DNA-binding domain-like"/>
    <property type="match status" value="1"/>
</dbReference>
<accession>A0A4V6ME03</accession>
<proteinExistence type="predicted"/>
<feature type="domain" description="ParB-like N-terminal" evidence="2">
    <location>
        <begin position="5"/>
        <end position="91"/>
    </location>
</feature>
<dbReference type="RefSeq" id="WP_130295426.1">
    <property type="nucleotide sequence ID" value="NZ_SHKL01000002.1"/>
</dbReference>
<sequence>MQNVHIDQLDDLDPERDLRTDRGDLHGLAHSLIEEGVLTPLTVIPGEGGRFTIYAGHRRRAALRLAAELLTGDPGEFDLTAEQAQARAETLTSEVPCYVRADLAGRDTLAQLAENGERKSLAPAERMRGLQLAISDGYDDRTISRAGGFKTGDVRAARRLDAMPEAARTAVDTGQLDLDQLGELAEFADDEKAVKRILRSSGSQVRFAIAEERQKRQRGEAAEKLKAEATVAGHKVVRKPQDLGYTSREEQFGYLAHPDGTTLTPETDAHTDGHVVFVDTGHYAAPNLVHMCQVPDEHGHTRLRHTSYRSPAEIAAREAEDRAREERRIKMDAAREVRAKFLRTLIGSQKAAAKHTDLLTTIAARWPRQLCDGERHRFAATLLPAEPDTWTPARAQQHAVARAILGADKAAEETHGWCDYPAMLWWWDTLTSLGYERGEAEDHHVAQLQRGREEEERQRAEDAAEDAAAQAAEDAAAETAEIADHLAHDENGQPEPQTEPTDDEQTVEIDTGVDGQDAEQNGDEQNGDEQNGDQDTTAAEAAA</sequence>
<dbReference type="SMART" id="SM00470">
    <property type="entry name" value="ParB"/>
    <property type="match status" value="1"/>
</dbReference>
<dbReference type="InterPro" id="IPR003115">
    <property type="entry name" value="ParB_N"/>
</dbReference>
<dbReference type="GO" id="GO:0005694">
    <property type="term" value="C:chromosome"/>
    <property type="evidence" value="ECO:0007669"/>
    <property type="project" value="TreeGrafter"/>
</dbReference>
<protein>
    <submittedName>
        <fullName evidence="3">ParB-like chromosome segregation protein Spo0J</fullName>
    </submittedName>
</protein>
<feature type="region of interest" description="Disordered" evidence="1">
    <location>
        <begin position="444"/>
        <end position="543"/>
    </location>
</feature>
<dbReference type="OrthoDB" id="3846919at2"/>
<evidence type="ECO:0000313" key="4">
    <source>
        <dbReference type="Proteomes" id="UP000291591"/>
    </source>
</evidence>
<gene>
    <name evidence="3" type="ORF">EV383_6263</name>
</gene>
<dbReference type="AlphaFoldDB" id="A0A4V6ME03"/>
<feature type="compositionally biased region" description="Low complexity" evidence="1">
    <location>
        <begin position="466"/>
        <end position="480"/>
    </location>
</feature>
<feature type="compositionally biased region" description="Acidic residues" evidence="1">
    <location>
        <begin position="516"/>
        <end position="532"/>
    </location>
</feature>
<dbReference type="PANTHER" id="PTHR33375">
    <property type="entry name" value="CHROMOSOME-PARTITIONING PROTEIN PARB-RELATED"/>
    <property type="match status" value="1"/>
</dbReference>
<dbReference type="SUPFAM" id="SSF110849">
    <property type="entry name" value="ParB/Sulfiredoxin"/>
    <property type="match status" value="1"/>
</dbReference>
<name>A0A4V6ME03_PSEST</name>
<reference evidence="3 4" key="1">
    <citation type="submission" date="2019-02" db="EMBL/GenBank/DDBJ databases">
        <title>Sequencing the genomes of 1000 actinobacteria strains.</title>
        <authorList>
            <person name="Klenk H.-P."/>
        </authorList>
    </citation>
    <scope>NUCLEOTIDE SEQUENCE [LARGE SCALE GENOMIC DNA]</scope>
    <source>
        <strain evidence="3 4">DSM 45779</strain>
    </source>
</reference>
<feature type="compositionally biased region" description="Basic and acidic residues" evidence="1">
    <location>
        <begin position="482"/>
        <end position="491"/>
    </location>
</feature>
<evidence type="ECO:0000259" key="2">
    <source>
        <dbReference type="SMART" id="SM00470"/>
    </source>
</evidence>
<organism evidence="3 4">
    <name type="scientific">Pseudonocardia sediminis</name>
    <dbReference type="NCBI Taxonomy" id="1397368"/>
    <lineage>
        <taxon>Bacteria</taxon>
        <taxon>Bacillati</taxon>
        <taxon>Actinomycetota</taxon>
        <taxon>Actinomycetes</taxon>
        <taxon>Pseudonocardiales</taxon>
        <taxon>Pseudonocardiaceae</taxon>
        <taxon>Pseudonocardia</taxon>
    </lineage>
</organism>
<dbReference type="EMBL" id="SHKL01000002">
    <property type="protein sequence ID" value="RZT75522.1"/>
    <property type="molecule type" value="Genomic_DNA"/>
</dbReference>
<comment type="caution">
    <text evidence="3">The sequence shown here is derived from an EMBL/GenBank/DDBJ whole genome shotgun (WGS) entry which is preliminary data.</text>
</comment>
<dbReference type="Proteomes" id="UP000291591">
    <property type="component" value="Unassembled WGS sequence"/>
</dbReference>
<feature type="compositionally biased region" description="Basic and acidic residues" evidence="1">
    <location>
        <begin position="444"/>
        <end position="462"/>
    </location>
</feature>
<dbReference type="PANTHER" id="PTHR33375:SF1">
    <property type="entry name" value="CHROMOSOME-PARTITIONING PROTEIN PARB-RELATED"/>
    <property type="match status" value="1"/>
</dbReference>
<evidence type="ECO:0000256" key="1">
    <source>
        <dbReference type="SAM" id="MobiDB-lite"/>
    </source>
</evidence>
<dbReference type="GO" id="GO:0007059">
    <property type="term" value="P:chromosome segregation"/>
    <property type="evidence" value="ECO:0007669"/>
    <property type="project" value="TreeGrafter"/>
</dbReference>
<keyword evidence="4" id="KW-1185">Reference proteome</keyword>
<dbReference type="Pfam" id="PF02195">
    <property type="entry name" value="ParB_N"/>
    <property type="match status" value="1"/>
</dbReference>
<evidence type="ECO:0000313" key="3">
    <source>
        <dbReference type="EMBL" id="RZT75522.1"/>
    </source>
</evidence>
<dbReference type="InterPro" id="IPR050336">
    <property type="entry name" value="Chromosome_partition/occlusion"/>
</dbReference>
<dbReference type="InterPro" id="IPR036086">
    <property type="entry name" value="ParB/Sulfiredoxin_sf"/>
</dbReference>
<dbReference type="Gene3D" id="3.90.1530.30">
    <property type="match status" value="1"/>
</dbReference>